<dbReference type="AlphaFoldDB" id="A0A9J7MAB7"/>
<accession>A0A9J7MAB7</accession>
<reference evidence="4" key="2">
    <citation type="submission" date="2025-08" db="UniProtKB">
        <authorList>
            <consortium name="RefSeq"/>
        </authorList>
    </citation>
    <scope>IDENTIFICATION</scope>
    <source>
        <strain evidence="4">S238N-H82</strain>
        <tissue evidence="4">Testes</tissue>
    </source>
</reference>
<evidence type="ECO:0000256" key="2">
    <source>
        <dbReference type="SAM" id="Phobius"/>
    </source>
</evidence>
<evidence type="ECO:0000313" key="4">
    <source>
        <dbReference type="RefSeq" id="XP_035697215.1"/>
    </source>
</evidence>
<proteinExistence type="predicted"/>
<sequence length="140" mass="15673">MKMISSYGWEKKNDIPSVTRAAYQSPGIALTRIIGRRMIRVVAVVLFVGIFVTVLNVYELRGMQDSRRDLHRESSVGVKQEKGIEDDPIQLVREKRGEDQMENVDRKPTDNSAPRNNIGMADKGAVAVAAEDSLQETNEV</sequence>
<evidence type="ECO:0000256" key="1">
    <source>
        <dbReference type="SAM" id="MobiDB-lite"/>
    </source>
</evidence>
<feature type="transmembrane region" description="Helical" evidence="2">
    <location>
        <begin position="38"/>
        <end position="58"/>
    </location>
</feature>
<reference evidence="3" key="1">
    <citation type="journal article" date="2020" name="Nat. Ecol. Evol.">
        <title>Deeply conserved synteny resolves early events in vertebrate evolution.</title>
        <authorList>
            <person name="Simakov O."/>
            <person name="Marletaz F."/>
            <person name="Yue J.X."/>
            <person name="O'Connell B."/>
            <person name="Jenkins J."/>
            <person name="Brandt A."/>
            <person name="Calef R."/>
            <person name="Tung C.H."/>
            <person name="Huang T.K."/>
            <person name="Schmutz J."/>
            <person name="Satoh N."/>
            <person name="Yu J.K."/>
            <person name="Putnam N.H."/>
            <person name="Green R.E."/>
            <person name="Rokhsar D.S."/>
        </authorList>
    </citation>
    <scope>NUCLEOTIDE SEQUENCE [LARGE SCALE GENOMIC DNA]</scope>
    <source>
        <strain evidence="3">S238N-H82</strain>
    </source>
</reference>
<keyword evidence="2" id="KW-0472">Membrane</keyword>
<dbReference type="Proteomes" id="UP000001554">
    <property type="component" value="Chromosome 1"/>
</dbReference>
<keyword evidence="2" id="KW-1133">Transmembrane helix</keyword>
<feature type="compositionally biased region" description="Basic and acidic residues" evidence="1">
    <location>
        <begin position="93"/>
        <end position="109"/>
    </location>
</feature>
<organism evidence="3 4">
    <name type="scientific">Branchiostoma floridae</name>
    <name type="common">Florida lancelet</name>
    <name type="synonym">Amphioxus</name>
    <dbReference type="NCBI Taxonomy" id="7739"/>
    <lineage>
        <taxon>Eukaryota</taxon>
        <taxon>Metazoa</taxon>
        <taxon>Chordata</taxon>
        <taxon>Cephalochordata</taxon>
        <taxon>Leptocardii</taxon>
        <taxon>Amphioxiformes</taxon>
        <taxon>Branchiostomatidae</taxon>
        <taxon>Branchiostoma</taxon>
    </lineage>
</organism>
<feature type="region of interest" description="Disordered" evidence="1">
    <location>
        <begin position="69"/>
        <end position="88"/>
    </location>
</feature>
<evidence type="ECO:0000313" key="3">
    <source>
        <dbReference type="Proteomes" id="UP000001554"/>
    </source>
</evidence>
<gene>
    <name evidence="4" type="primary">LOC118430443</name>
</gene>
<feature type="region of interest" description="Disordered" evidence="1">
    <location>
        <begin position="93"/>
        <end position="122"/>
    </location>
</feature>
<name>A0A9J7MAB7_BRAFL</name>
<dbReference type="GeneID" id="118430443"/>
<dbReference type="RefSeq" id="XP_035697215.1">
    <property type="nucleotide sequence ID" value="XM_035841322.1"/>
</dbReference>
<keyword evidence="3" id="KW-1185">Reference proteome</keyword>
<feature type="compositionally biased region" description="Basic and acidic residues" evidence="1">
    <location>
        <begin position="69"/>
        <end position="85"/>
    </location>
</feature>
<protein>
    <submittedName>
        <fullName evidence="4">Uncharacterized protein LOC118430443 isoform X2</fullName>
    </submittedName>
</protein>
<keyword evidence="2" id="KW-0812">Transmembrane</keyword>